<evidence type="ECO:0000313" key="3">
    <source>
        <dbReference type="Proteomes" id="UP000585474"/>
    </source>
</evidence>
<proteinExistence type="predicted"/>
<comment type="caution">
    <text evidence="2">The sequence shown here is derived from an EMBL/GenBank/DDBJ whole genome shotgun (WGS) entry which is preliminary data.</text>
</comment>
<dbReference type="AlphaFoldDB" id="A0A7J0DPD7"/>
<reference evidence="3" key="1">
    <citation type="submission" date="2019-07" db="EMBL/GenBank/DDBJ databases">
        <title>De Novo Assembly of kiwifruit Actinidia rufa.</title>
        <authorList>
            <person name="Sugita-Konishi S."/>
            <person name="Sato K."/>
            <person name="Mori E."/>
            <person name="Abe Y."/>
            <person name="Kisaki G."/>
            <person name="Hamano K."/>
            <person name="Suezawa K."/>
            <person name="Otani M."/>
            <person name="Fukuda T."/>
            <person name="Manabe T."/>
            <person name="Gomi K."/>
            <person name="Tabuchi M."/>
            <person name="Akimitsu K."/>
            <person name="Kataoka I."/>
        </authorList>
    </citation>
    <scope>NUCLEOTIDE SEQUENCE [LARGE SCALE GENOMIC DNA]</scope>
    <source>
        <strain evidence="3">cv. Fuchu</strain>
    </source>
</reference>
<evidence type="ECO:0000256" key="1">
    <source>
        <dbReference type="SAM" id="MobiDB-lite"/>
    </source>
</evidence>
<organism evidence="2 3">
    <name type="scientific">Actinidia rufa</name>
    <dbReference type="NCBI Taxonomy" id="165716"/>
    <lineage>
        <taxon>Eukaryota</taxon>
        <taxon>Viridiplantae</taxon>
        <taxon>Streptophyta</taxon>
        <taxon>Embryophyta</taxon>
        <taxon>Tracheophyta</taxon>
        <taxon>Spermatophyta</taxon>
        <taxon>Magnoliopsida</taxon>
        <taxon>eudicotyledons</taxon>
        <taxon>Gunneridae</taxon>
        <taxon>Pentapetalae</taxon>
        <taxon>asterids</taxon>
        <taxon>Ericales</taxon>
        <taxon>Actinidiaceae</taxon>
        <taxon>Actinidia</taxon>
    </lineage>
</organism>
<gene>
    <name evidence="2" type="ORF">Acr_00g0063900</name>
</gene>
<feature type="region of interest" description="Disordered" evidence="1">
    <location>
        <begin position="1"/>
        <end position="48"/>
    </location>
</feature>
<dbReference type="Proteomes" id="UP000585474">
    <property type="component" value="Unassembled WGS sequence"/>
</dbReference>
<dbReference type="OrthoDB" id="10503837at2759"/>
<accession>A0A7J0DPD7</accession>
<evidence type="ECO:0000313" key="2">
    <source>
        <dbReference type="EMBL" id="GFS39597.1"/>
    </source>
</evidence>
<name>A0A7J0DPD7_9ERIC</name>
<dbReference type="EMBL" id="BJWL01000334">
    <property type="protein sequence ID" value="GFS39597.1"/>
    <property type="molecule type" value="Genomic_DNA"/>
</dbReference>
<feature type="compositionally biased region" description="Pro residues" evidence="1">
    <location>
        <begin position="25"/>
        <end position="38"/>
    </location>
</feature>
<protein>
    <submittedName>
        <fullName evidence="2">Prefoldin 5</fullName>
    </submittedName>
</protein>
<sequence length="109" mass="11875">MASKGSGEEQPIWKSMSSKTASPTSAPPPLASTSPPTPSTTSPSVPKERKCSCLLQLLCTFPERSMIPIKSSLMLAPDISSRKTMVEGKDYCERKINLLKSNYDQLLEV</sequence>
<keyword evidence="3" id="KW-1185">Reference proteome</keyword>